<dbReference type="InterPro" id="IPR050229">
    <property type="entry name" value="GlpE_sulfurtransferase"/>
</dbReference>
<dbReference type="PANTHER" id="PTHR43031:SF1">
    <property type="entry name" value="PYRIDINE NUCLEOTIDE-DISULPHIDE OXIDOREDUCTASE"/>
    <property type="match status" value="1"/>
</dbReference>
<name>A0ABT4CW21_9CLOT</name>
<accession>A0ABT4CW21</accession>
<reference evidence="2" key="1">
    <citation type="submission" date="2022-12" db="EMBL/GenBank/DDBJ databases">
        <authorList>
            <person name="Wang J."/>
        </authorList>
    </citation>
    <scope>NUCLEOTIDE SEQUENCE</scope>
    <source>
        <strain evidence="2">HY-45-18</strain>
    </source>
</reference>
<dbReference type="SMART" id="SM00450">
    <property type="entry name" value="RHOD"/>
    <property type="match status" value="1"/>
</dbReference>
<proteinExistence type="predicted"/>
<organism evidence="2 3">
    <name type="scientific">Clostridium aestuarii</name>
    <dbReference type="NCBI Taxonomy" id="338193"/>
    <lineage>
        <taxon>Bacteria</taxon>
        <taxon>Bacillati</taxon>
        <taxon>Bacillota</taxon>
        <taxon>Clostridia</taxon>
        <taxon>Eubacteriales</taxon>
        <taxon>Clostridiaceae</taxon>
        <taxon>Clostridium</taxon>
    </lineage>
</organism>
<dbReference type="PROSITE" id="PS50206">
    <property type="entry name" value="RHODANESE_3"/>
    <property type="match status" value="1"/>
</dbReference>
<feature type="domain" description="Rhodanese" evidence="1">
    <location>
        <begin position="52"/>
        <end position="133"/>
    </location>
</feature>
<dbReference type="InterPro" id="IPR036873">
    <property type="entry name" value="Rhodanese-like_dom_sf"/>
</dbReference>
<comment type="caution">
    <text evidence="2">The sequence shown here is derived from an EMBL/GenBank/DDBJ whole genome shotgun (WGS) entry which is preliminary data.</text>
</comment>
<evidence type="ECO:0000313" key="3">
    <source>
        <dbReference type="Proteomes" id="UP001078443"/>
    </source>
</evidence>
<dbReference type="SUPFAM" id="SSF52821">
    <property type="entry name" value="Rhodanese/Cell cycle control phosphatase"/>
    <property type="match status" value="1"/>
</dbReference>
<dbReference type="Gene3D" id="3.40.250.10">
    <property type="entry name" value="Rhodanese-like domain"/>
    <property type="match status" value="1"/>
</dbReference>
<dbReference type="Pfam" id="PF00581">
    <property type="entry name" value="Rhodanese"/>
    <property type="match status" value="1"/>
</dbReference>
<evidence type="ECO:0000313" key="2">
    <source>
        <dbReference type="EMBL" id="MCY6483197.1"/>
    </source>
</evidence>
<dbReference type="EMBL" id="JAPQER010000001">
    <property type="protein sequence ID" value="MCY6483197.1"/>
    <property type="molecule type" value="Genomic_DNA"/>
</dbReference>
<gene>
    <name evidence="2" type="ORF">OW763_02360</name>
</gene>
<dbReference type="InterPro" id="IPR001763">
    <property type="entry name" value="Rhodanese-like_dom"/>
</dbReference>
<dbReference type="PANTHER" id="PTHR43031">
    <property type="entry name" value="FAD-DEPENDENT OXIDOREDUCTASE"/>
    <property type="match status" value="1"/>
</dbReference>
<dbReference type="CDD" id="cd00158">
    <property type="entry name" value="RHOD"/>
    <property type="match status" value="1"/>
</dbReference>
<dbReference type="Proteomes" id="UP001078443">
    <property type="component" value="Unassembled WGS sequence"/>
</dbReference>
<protein>
    <submittedName>
        <fullName evidence="2">Rhodanese-like domain-containing protein</fullName>
    </submittedName>
</protein>
<dbReference type="RefSeq" id="WP_268039454.1">
    <property type="nucleotide sequence ID" value="NZ_JAPQER010000001.1"/>
</dbReference>
<keyword evidence="3" id="KW-1185">Reference proteome</keyword>
<sequence length="133" mass="15143">MYTKKLHLKTFLSSIILILLIFNFILPSTAKAYKDISPSDVRDMIDTSTLMLVIDVRVPKEYSKGKIRTSVNIPLNILKNTVIERNIPKSTIIITYSQDNATAYQAAKILDSLGYQQVYTLGSINSWPYEIIR</sequence>
<evidence type="ECO:0000259" key="1">
    <source>
        <dbReference type="PROSITE" id="PS50206"/>
    </source>
</evidence>